<keyword evidence="1" id="KW-0812">Transmembrane</keyword>
<protein>
    <submittedName>
        <fullName evidence="2">Uncharacterized protein</fullName>
    </submittedName>
</protein>
<name>A0A224Y3T6_9HEMI</name>
<keyword evidence="1" id="KW-1133">Transmembrane helix</keyword>
<reference evidence="2" key="1">
    <citation type="journal article" date="2018" name="PLoS Negl. Trop. Dis.">
        <title>An insight into the salivary gland and fat body transcriptome of Panstrongylus lignarius (Hemiptera: Heteroptera), the main vector of Chagas disease in Peru.</title>
        <authorList>
            <person name="Nevoa J.C."/>
            <person name="Mendes M.T."/>
            <person name="da Silva M.V."/>
            <person name="Soares S.C."/>
            <person name="Oliveira C.J.F."/>
            <person name="Ribeiro J.M.C."/>
        </authorList>
    </citation>
    <scope>NUCLEOTIDE SEQUENCE</scope>
</reference>
<accession>A0A224Y3T6</accession>
<evidence type="ECO:0000313" key="2">
    <source>
        <dbReference type="EMBL" id="JAW15752.1"/>
    </source>
</evidence>
<dbReference type="EMBL" id="GFTR01000674">
    <property type="protein sequence ID" value="JAW15752.1"/>
    <property type="molecule type" value="Transcribed_RNA"/>
</dbReference>
<dbReference type="AlphaFoldDB" id="A0A224Y3T6"/>
<proteinExistence type="predicted"/>
<evidence type="ECO:0000256" key="1">
    <source>
        <dbReference type="SAM" id="Phobius"/>
    </source>
</evidence>
<feature type="transmembrane region" description="Helical" evidence="1">
    <location>
        <begin position="12"/>
        <end position="33"/>
    </location>
</feature>
<sequence length="76" mass="8795">MTILERWRFNGYKTWITTLFITFIIFTAISVSIASPRIKNATVCFLALKLPWLTSSFLTISFIGMVRTIIFPITYP</sequence>
<keyword evidence="1" id="KW-0472">Membrane</keyword>
<organism evidence="2">
    <name type="scientific">Panstrongylus lignarius</name>
    <dbReference type="NCBI Taxonomy" id="156445"/>
    <lineage>
        <taxon>Eukaryota</taxon>
        <taxon>Metazoa</taxon>
        <taxon>Ecdysozoa</taxon>
        <taxon>Arthropoda</taxon>
        <taxon>Hexapoda</taxon>
        <taxon>Insecta</taxon>
        <taxon>Pterygota</taxon>
        <taxon>Neoptera</taxon>
        <taxon>Paraneoptera</taxon>
        <taxon>Hemiptera</taxon>
        <taxon>Heteroptera</taxon>
        <taxon>Panheteroptera</taxon>
        <taxon>Cimicomorpha</taxon>
        <taxon>Reduviidae</taxon>
        <taxon>Triatominae</taxon>
        <taxon>Panstrongylus</taxon>
    </lineage>
</organism>